<comment type="caution">
    <text evidence="1">The sequence shown here is derived from an EMBL/GenBank/DDBJ whole genome shotgun (WGS) entry which is preliminary data.</text>
</comment>
<dbReference type="STRING" id="1802407.A3I40_01855"/>
<accession>A0A1F7V6N1</accession>
<dbReference type="Proteomes" id="UP000178723">
    <property type="component" value="Unassembled WGS sequence"/>
</dbReference>
<dbReference type="EMBL" id="MGEP01000053">
    <property type="protein sequence ID" value="OGL86091.1"/>
    <property type="molecule type" value="Genomic_DNA"/>
</dbReference>
<organism evidence="1 2">
    <name type="scientific">Candidatus Uhrbacteria bacterium RIFCSPLOWO2_02_FULL_48_12</name>
    <dbReference type="NCBI Taxonomy" id="1802407"/>
    <lineage>
        <taxon>Bacteria</taxon>
        <taxon>Candidatus Uhriibacteriota</taxon>
    </lineage>
</organism>
<name>A0A1F7V6N1_9BACT</name>
<reference evidence="1 2" key="1">
    <citation type="journal article" date="2016" name="Nat. Commun.">
        <title>Thousands of microbial genomes shed light on interconnected biogeochemical processes in an aquifer system.</title>
        <authorList>
            <person name="Anantharaman K."/>
            <person name="Brown C.T."/>
            <person name="Hug L.A."/>
            <person name="Sharon I."/>
            <person name="Castelle C.J."/>
            <person name="Probst A.J."/>
            <person name="Thomas B.C."/>
            <person name="Singh A."/>
            <person name="Wilkins M.J."/>
            <person name="Karaoz U."/>
            <person name="Brodie E.L."/>
            <person name="Williams K.H."/>
            <person name="Hubbard S.S."/>
            <person name="Banfield J.F."/>
        </authorList>
    </citation>
    <scope>NUCLEOTIDE SEQUENCE [LARGE SCALE GENOMIC DNA]</scope>
</reference>
<gene>
    <name evidence="1" type="ORF">A3I40_01855</name>
</gene>
<evidence type="ECO:0000313" key="1">
    <source>
        <dbReference type="EMBL" id="OGL86091.1"/>
    </source>
</evidence>
<proteinExistence type="predicted"/>
<protein>
    <submittedName>
        <fullName evidence="1">Uncharacterized protein</fullName>
    </submittedName>
</protein>
<evidence type="ECO:0000313" key="2">
    <source>
        <dbReference type="Proteomes" id="UP000178723"/>
    </source>
</evidence>
<dbReference type="AlphaFoldDB" id="A0A1F7V6N1"/>
<sequence>MIHNEPSIGGAEALDKLHGNLDKLADRESRQLGLRGTVDNLLARMADLESYIVEHPDDPEVESAIRALGAEVDRLTQRYGKSH</sequence>